<evidence type="ECO:0000259" key="1">
    <source>
        <dbReference type="Pfam" id="PF16289"/>
    </source>
</evidence>
<dbReference type="Proteomes" id="UP000229336">
    <property type="component" value="Unassembled WGS sequence"/>
</dbReference>
<gene>
    <name evidence="2" type="ORF">COY20_00400</name>
</gene>
<evidence type="ECO:0000313" key="3">
    <source>
        <dbReference type="Proteomes" id="UP000229336"/>
    </source>
</evidence>
<comment type="caution">
    <text evidence="2">The sequence shown here is derived from an EMBL/GenBank/DDBJ whole genome shotgun (WGS) entry which is preliminary data.</text>
</comment>
<dbReference type="AlphaFoldDB" id="A0A2M7TU79"/>
<dbReference type="EMBL" id="PFNX01000008">
    <property type="protein sequence ID" value="PIZ61380.1"/>
    <property type="molecule type" value="Genomic_DNA"/>
</dbReference>
<accession>A0A2M7TU79</accession>
<reference evidence="3" key="1">
    <citation type="submission" date="2017-09" db="EMBL/GenBank/DDBJ databases">
        <title>Depth-based differentiation of microbial function through sediment-hosted aquifers and enrichment of novel symbionts in the deep terrestrial subsurface.</title>
        <authorList>
            <person name="Probst A.J."/>
            <person name="Ladd B."/>
            <person name="Jarett J.K."/>
            <person name="Geller-Mcgrath D.E."/>
            <person name="Sieber C.M.K."/>
            <person name="Emerson J.B."/>
            <person name="Anantharaman K."/>
            <person name="Thomas B.C."/>
            <person name="Malmstrom R."/>
            <person name="Stieglmeier M."/>
            <person name="Klingl A."/>
            <person name="Woyke T."/>
            <person name="Ryan C.M."/>
            <person name="Banfield J.F."/>
        </authorList>
    </citation>
    <scope>NUCLEOTIDE SEQUENCE [LARGE SCALE GENOMIC DNA]</scope>
</reference>
<dbReference type="Pfam" id="PF16289">
    <property type="entry name" value="PIN_12"/>
    <property type="match status" value="1"/>
</dbReference>
<organism evidence="2 3">
    <name type="scientific">Candidatus Shapirobacteria bacterium CG_4_10_14_0_2_um_filter_40_12</name>
    <dbReference type="NCBI Taxonomy" id="1974871"/>
    <lineage>
        <taxon>Bacteria</taxon>
        <taxon>Candidatus Shapironibacteriota</taxon>
    </lineage>
</organism>
<feature type="domain" description="DUF4935" evidence="1">
    <location>
        <begin position="3"/>
        <end position="69"/>
    </location>
</feature>
<protein>
    <recommendedName>
        <fullName evidence="1">DUF4935 domain-containing protein</fullName>
    </recommendedName>
</protein>
<sequence length="203" mass="23223">MNLFIDSSVYLSFYHFSSDDLEQLKKLVVAIRSGKIKLLFTTQVIDEFNRNRESKITDALKKFIEQNPSSSFPQFIEGFAQRHFIKGFVKKHKSKHWEVTLTAIKSILARYDNIAPNHKPLDSKLDVICPCGQYMVVKLDFAIAGTQTFPKSSGNRVVAAVDTENKIIKILLVYSKNDIGSPNETVKWKNKVASNYEEFKNLK</sequence>
<name>A0A2M7TU79_9BACT</name>
<evidence type="ECO:0000313" key="2">
    <source>
        <dbReference type="EMBL" id="PIZ61380.1"/>
    </source>
</evidence>
<proteinExistence type="predicted"/>
<dbReference type="InterPro" id="IPR032557">
    <property type="entry name" value="DUF4935"/>
</dbReference>